<protein>
    <submittedName>
        <fullName evidence="2">Uncharacterized protein</fullName>
    </submittedName>
</protein>
<keyword evidence="1" id="KW-0175">Coiled coil</keyword>
<reference evidence="3" key="2">
    <citation type="submission" date="2015-01" db="EMBL/GenBank/DDBJ databases">
        <title>Complete genome sequence of Methylobacterium aquaticum strain 22A.</title>
        <authorList>
            <person name="Tani A."/>
            <person name="Ogura Y."/>
            <person name="Hayashi T."/>
        </authorList>
    </citation>
    <scope>NUCLEOTIDE SEQUENCE [LARGE SCALE GENOMIC DNA]</scope>
    <source>
        <strain evidence="3">MA-22A</strain>
    </source>
</reference>
<reference evidence="2 3" key="1">
    <citation type="journal article" date="2015" name="Genome Announc.">
        <title>Complete Genome Sequence of Methylobacterium aquaticum Strain 22A, Isolated from Racomitrium japonicum Moss.</title>
        <authorList>
            <person name="Tani A."/>
            <person name="Ogura Y."/>
            <person name="Hayashi T."/>
            <person name="Kimbara K."/>
        </authorList>
    </citation>
    <scope>NUCLEOTIDE SEQUENCE [LARGE SCALE GENOMIC DNA]</scope>
    <source>
        <strain evidence="2 3">MA-22A</strain>
    </source>
</reference>
<dbReference type="PATRIC" id="fig|270351.10.peg.4458"/>
<dbReference type="AlphaFoldDB" id="A0A0C6FQL5"/>
<proteinExistence type="predicted"/>
<dbReference type="Proteomes" id="UP000061432">
    <property type="component" value="Chromosome"/>
</dbReference>
<dbReference type="KEGG" id="maqu:Maq22A_c23125"/>
<dbReference type="RefSeq" id="WP_060848510.1">
    <property type="nucleotide sequence ID" value="NZ_AP014704.1"/>
</dbReference>
<feature type="coiled-coil region" evidence="1">
    <location>
        <begin position="59"/>
        <end position="100"/>
    </location>
</feature>
<name>A0A0C6FQL5_9HYPH</name>
<evidence type="ECO:0000313" key="2">
    <source>
        <dbReference type="EMBL" id="BAQ47589.1"/>
    </source>
</evidence>
<evidence type="ECO:0000256" key="1">
    <source>
        <dbReference type="SAM" id="Coils"/>
    </source>
</evidence>
<accession>A0A0C6FQL5</accession>
<dbReference type="EMBL" id="AP014704">
    <property type="protein sequence ID" value="BAQ47589.1"/>
    <property type="molecule type" value="Genomic_DNA"/>
</dbReference>
<sequence>MSNPAAHLAFDVANRGATIFGALQLSIAGYREQEARRRRDGIYAVADLEMRLIESRAIEEQAVDAAAALDAENARLRRELAAAQAQIAGLKSEAVAYARRAGLI</sequence>
<organism evidence="2 3">
    <name type="scientific">Methylobacterium aquaticum</name>
    <dbReference type="NCBI Taxonomy" id="270351"/>
    <lineage>
        <taxon>Bacteria</taxon>
        <taxon>Pseudomonadati</taxon>
        <taxon>Pseudomonadota</taxon>
        <taxon>Alphaproteobacteria</taxon>
        <taxon>Hyphomicrobiales</taxon>
        <taxon>Methylobacteriaceae</taxon>
        <taxon>Methylobacterium</taxon>
    </lineage>
</organism>
<evidence type="ECO:0000313" key="3">
    <source>
        <dbReference type="Proteomes" id="UP000061432"/>
    </source>
</evidence>
<gene>
    <name evidence="2" type="ORF">Maq22A_c23125</name>
</gene>